<comment type="caution">
    <text evidence="2">The sequence shown here is derived from an EMBL/GenBank/DDBJ whole genome shotgun (WGS) entry which is preliminary data.</text>
</comment>
<keyword evidence="1" id="KW-0732">Signal</keyword>
<evidence type="ECO:0000313" key="2">
    <source>
        <dbReference type="EMBL" id="OXR45369.1"/>
    </source>
</evidence>
<dbReference type="Proteomes" id="UP000215506">
    <property type="component" value="Unassembled WGS sequence"/>
</dbReference>
<organism evidence="2 3">
    <name type="scientific">Nocardia cerradoensis</name>
    <dbReference type="NCBI Taxonomy" id="85688"/>
    <lineage>
        <taxon>Bacteria</taxon>
        <taxon>Bacillati</taxon>
        <taxon>Actinomycetota</taxon>
        <taxon>Actinomycetes</taxon>
        <taxon>Mycobacteriales</taxon>
        <taxon>Nocardiaceae</taxon>
        <taxon>Nocardia</taxon>
    </lineage>
</organism>
<dbReference type="Gene3D" id="2.60.40.1650">
    <property type="entry name" value="Porin MspA (Ig-like beta-sandwich domain)"/>
    <property type="match status" value="1"/>
</dbReference>
<dbReference type="EMBL" id="NGAF01000004">
    <property type="protein sequence ID" value="OXR45369.1"/>
    <property type="molecule type" value="Genomic_DNA"/>
</dbReference>
<keyword evidence="3" id="KW-1185">Reference proteome</keyword>
<name>A0A231H942_9NOCA</name>
<dbReference type="Pfam" id="PF09203">
    <property type="entry name" value="MspA"/>
    <property type="match status" value="1"/>
</dbReference>
<dbReference type="Gene3D" id="2.10.300.10">
    <property type="entry name" value="Porin MspA ribbon domain"/>
    <property type="match status" value="1"/>
</dbReference>
<protein>
    <submittedName>
        <fullName evidence="2">Uncharacterized protein</fullName>
    </submittedName>
</protein>
<evidence type="ECO:0000256" key="1">
    <source>
        <dbReference type="ARBA" id="ARBA00022729"/>
    </source>
</evidence>
<dbReference type="AlphaFoldDB" id="A0A231H942"/>
<dbReference type="PROSITE" id="PS51257">
    <property type="entry name" value="PROKAR_LIPOPROTEIN"/>
    <property type="match status" value="1"/>
</dbReference>
<evidence type="ECO:0000313" key="3">
    <source>
        <dbReference type="Proteomes" id="UP000215506"/>
    </source>
</evidence>
<gene>
    <name evidence="2" type="ORF">B7C42_02494</name>
</gene>
<dbReference type="InterPro" id="IPR036435">
    <property type="entry name" value="Leukocidin/porin_MspA_sf"/>
</dbReference>
<sequence>MLASRLPIRGVHVRKWVMVAVTTIGGCTVAATPAMGASAAHERTYSVPEFTYTVGNSDQQAAPIPPLNGMPTNREVLVGGTFYGRVAAPATGKLHAGYLVACAAEMDASLAIQAGLSGFSELSGNLYVAPSQVSPGLYWDVVDGTVSGSATVNTTLKPGKVTDVKVADKDLKADTTGTLYSRDFRIEVDNCVGPLAVQPYTSINADTPGDSGTGMILGDPIQM</sequence>
<proteinExistence type="predicted"/>
<reference evidence="2 3" key="1">
    <citation type="submission" date="2017-07" db="EMBL/GenBank/DDBJ databases">
        <title>First draft Genome Sequence of Nocardia cerradoensis isolated from human infection.</title>
        <authorList>
            <person name="Carrasco G."/>
        </authorList>
    </citation>
    <scope>NUCLEOTIDE SEQUENCE [LARGE SCALE GENOMIC DNA]</scope>
    <source>
        <strain evidence="2 3">CNM20130759</strain>
    </source>
</reference>
<accession>A0A231H942</accession>
<dbReference type="InterPro" id="IPR015286">
    <property type="entry name" value="Porin_fam_mycobact-type"/>
</dbReference>
<dbReference type="SUPFAM" id="SSF56959">
    <property type="entry name" value="Leukocidin-like"/>
    <property type="match status" value="1"/>
</dbReference>